<evidence type="ECO:0000313" key="12">
    <source>
        <dbReference type="Proteomes" id="UP000184330"/>
    </source>
</evidence>
<evidence type="ECO:0000313" key="11">
    <source>
        <dbReference type="EMBL" id="CZR52622.1"/>
    </source>
</evidence>
<dbReference type="Pfam" id="PF12359">
    <property type="entry name" value="DUF3645"/>
    <property type="match status" value="1"/>
</dbReference>
<dbReference type="Proteomes" id="UP000184330">
    <property type="component" value="Unassembled WGS sequence"/>
</dbReference>
<keyword evidence="3" id="KW-0645">Protease</keyword>
<evidence type="ECO:0000256" key="1">
    <source>
        <dbReference type="ARBA" id="ARBA00000707"/>
    </source>
</evidence>
<protein>
    <recommendedName>
        <fullName evidence="2">ubiquitinyl hydrolase 1</fullName>
        <ecNumber evidence="2">3.4.19.12</ecNumber>
    </recommendedName>
</protein>
<dbReference type="STRING" id="576137.A0A1L7WIM2"/>
<evidence type="ECO:0000256" key="7">
    <source>
        <dbReference type="SAM" id="Coils"/>
    </source>
</evidence>
<dbReference type="InterPro" id="IPR022105">
    <property type="entry name" value="DUF3645"/>
</dbReference>
<dbReference type="InterPro" id="IPR046541">
    <property type="entry name" value="DUF6606"/>
</dbReference>
<dbReference type="GO" id="GO:0004843">
    <property type="term" value="F:cysteine-type deubiquitinase activity"/>
    <property type="evidence" value="ECO:0007669"/>
    <property type="project" value="UniProtKB-EC"/>
</dbReference>
<dbReference type="InterPro" id="IPR051346">
    <property type="entry name" value="OTU_Deubiquitinase"/>
</dbReference>
<dbReference type="GO" id="GO:0006508">
    <property type="term" value="P:proteolysis"/>
    <property type="evidence" value="ECO:0007669"/>
    <property type="project" value="UniProtKB-KW"/>
</dbReference>
<reference evidence="11 12" key="1">
    <citation type="submission" date="2016-03" db="EMBL/GenBank/DDBJ databases">
        <authorList>
            <person name="Ploux O."/>
        </authorList>
    </citation>
    <scope>NUCLEOTIDE SEQUENCE [LARGE SCALE GENOMIC DNA]</scope>
    <source>
        <strain evidence="11 12">UAMH 11012</strain>
    </source>
</reference>
<feature type="domain" description="DUF6606" evidence="10">
    <location>
        <begin position="7"/>
        <end position="279"/>
    </location>
</feature>
<dbReference type="Pfam" id="PF12340">
    <property type="entry name" value="DUF3638"/>
    <property type="match status" value="1"/>
</dbReference>
<gene>
    <name evidence="11" type="ORF">PAC_02499</name>
</gene>
<keyword evidence="12" id="KW-1185">Reference proteome</keyword>
<dbReference type="SUPFAM" id="SSF52540">
    <property type="entry name" value="P-loop containing nucleoside triphosphate hydrolases"/>
    <property type="match status" value="1"/>
</dbReference>
<proteinExistence type="predicted"/>
<dbReference type="PANTHER" id="PTHR13367">
    <property type="entry name" value="UBIQUITIN THIOESTERASE"/>
    <property type="match status" value="1"/>
</dbReference>
<evidence type="ECO:0000259" key="9">
    <source>
        <dbReference type="Pfam" id="PF12359"/>
    </source>
</evidence>
<dbReference type="Gene3D" id="3.40.50.300">
    <property type="entry name" value="P-loop containing nucleotide triphosphate hydrolases"/>
    <property type="match status" value="1"/>
</dbReference>
<dbReference type="EMBL" id="FJOG01000003">
    <property type="protein sequence ID" value="CZR52622.1"/>
    <property type="molecule type" value="Genomic_DNA"/>
</dbReference>
<keyword evidence="4" id="KW-0833">Ubl conjugation pathway</keyword>
<evidence type="ECO:0000259" key="10">
    <source>
        <dbReference type="Pfam" id="PF20255"/>
    </source>
</evidence>
<dbReference type="Pfam" id="PF20255">
    <property type="entry name" value="DUF6606"/>
    <property type="match status" value="1"/>
</dbReference>
<feature type="domain" description="DUF3638" evidence="8">
    <location>
        <begin position="2007"/>
        <end position="2231"/>
    </location>
</feature>
<keyword evidence="5" id="KW-0378">Hydrolase</keyword>
<evidence type="ECO:0000256" key="4">
    <source>
        <dbReference type="ARBA" id="ARBA00022786"/>
    </source>
</evidence>
<dbReference type="OrthoDB" id="3182339at2759"/>
<feature type="domain" description="DUF3645" evidence="9">
    <location>
        <begin position="2349"/>
        <end position="2381"/>
    </location>
</feature>
<comment type="catalytic activity">
    <reaction evidence="1">
        <text>Thiol-dependent hydrolysis of ester, thioester, amide, peptide and isopeptide bonds formed by the C-terminal Gly of ubiquitin (a 76-residue protein attached to proteins as an intracellular targeting signal).</text>
        <dbReference type="EC" id="3.4.19.12"/>
    </reaction>
</comment>
<evidence type="ECO:0000256" key="3">
    <source>
        <dbReference type="ARBA" id="ARBA00022670"/>
    </source>
</evidence>
<organism evidence="11 12">
    <name type="scientific">Phialocephala subalpina</name>
    <dbReference type="NCBI Taxonomy" id="576137"/>
    <lineage>
        <taxon>Eukaryota</taxon>
        <taxon>Fungi</taxon>
        <taxon>Dikarya</taxon>
        <taxon>Ascomycota</taxon>
        <taxon>Pezizomycotina</taxon>
        <taxon>Leotiomycetes</taxon>
        <taxon>Helotiales</taxon>
        <taxon>Mollisiaceae</taxon>
        <taxon>Phialocephala</taxon>
        <taxon>Phialocephala fortinii species complex</taxon>
    </lineage>
</organism>
<evidence type="ECO:0000256" key="6">
    <source>
        <dbReference type="ARBA" id="ARBA00022807"/>
    </source>
</evidence>
<keyword evidence="7" id="KW-0175">Coiled coil</keyword>
<evidence type="ECO:0000256" key="5">
    <source>
        <dbReference type="ARBA" id="ARBA00022801"/>
    </source>
</evidence>
<feature type="coiled-coil region" evidence="7">
    <location>
        <begin position="553"/>
        <end position="580"/>
    </location>
</feature>
<name>A0A1L7WIM2_9HELO</name>
<dbReference type="InterPro" id="IPR022099">
    <property type="entry name" value="DUF3638"/>
</dbReference>
<evidence type="ECO:0000256" key="2">
    <source>
        <dbReference type="ARBA" id="ARBA00012759"/>
    </source>
</evidence>
<sequence length="3260" mass="369526">MALLESVFNHLVLPPKLPGQQDVDIEGIERSILTRLIRACDILSKFTGQQFAETWASVRHSLRVCLNINPGRLEKASMLQEFCNLQRNDLLILHVVEQNAALLIRHHINDGVDTVIFEAFEASPSSEDVLAAGNALQWDFPGRAVAIPFDEFLKESFQESLATFLEQASTESLRRFQARSTKAKASVIEARDTTDPALVTQMLMPLLEAVGSSVDVPRLRKRVRDDVNIQNAYLPWRRLPLWLVLRVATQRQLCLALGIETGRACYKFLICTVLSQLLEDCAGQLAPELTMMLKAKVCRRLAKLEMDKTRVDSVSVVYKRLFGSIGPVLKGTIEKATEQVESAWANFKITVARSIPTLPPHADDQALHLSLPNSEKYLSDLLTLPRAQQRDPASLHIPPSGDGTMEQVTTFTDRYFNLAKLESGIETGRTLAPESVADCQARCLELAESIFGLFAAVGDAYDSNPEQMSIFILNLFDLWVQMDACAIKACPLLRDYASGFSPELLDVLHLPTLLSMQRLQDIQRHLWSRYNNCRFARKTIFSEPDQDCFAARYLEQSARLRRLREKIKKASSRLRENKEYQWNNACDKYDDLSQKISGGTCVCSTNDDGSRNVKGCTKCWHRRCRKQMKIAIHEDFLPGNSAQEAAVVFELEIPSFLAAYRDATFKIVSNLGHPSKPSASSPPVMLLKDYSQLQCYMKSTVDGISLASAKKSFRQTHFKAYKMKVDLSDILLPLGLDFAYYDIKSGVWLKDLDKQLTFQHLCGIHVPRSLQASIIPTSVHPAPSSDGPSSYEIIASQTKCPSDISIHEFMSYQRLLSGKTRRWLTMLVELGASNLNFSAEDTMHIFNQLAVQAGPAQNETDLLRDAHLVFRDHSFCQRLIEQIDNHLRNIATNWREMHCMEMLITLSLRLFNLTSSQDRQSAERLLKAARESTLQWISQLRDEIRNAAEADAAERAARYGFWAALLCRRTFTIFVESDSKINAEDLCSFVQASVALQESLVVDLAKLPFNLKNMLIRDIKMAHRIQSLIKQSIKSNPDSLGAAINKTWSDSGNSTGRTYSHWQFLSSPSKRWVVSIITSTGNKFIVSQVVHYNFIEGHLLVDGKPLGKLPLDIRESEDVKELFGNQHLLTFPSSLSGMSHVMATRIRGNEVHFGLRGKSVVIRALIRDSLLEYVPRRVFMGNDNFDLPSGLTENCVHWLNLYTKRLEIRRKPVIWKTRQSDWILDVLSRRAQRNRVFLVDPHSDLCKRVARIFRYFEDPQRLTVFQPTMGKLSVEMRHLELSFFVNNSNLLQCRELHAEIDPNQDAGTLYGFLSKIVLRDVANPERRSIITPLGQLTYTRHGMHVAVRAISTTEYGRFGIDDVLRRLSCPPEPRLLYSKAQFHAFTSFVLPDPLTGRTGTEEALHTLRSGYCQPWTPTSDGLASILRVIGRLSPGREYYPKDKRRLQTVTWDQHLTISVQHDSYEGLAQEILAKSDRLRAFTADEDEAIDFDVEISSHLRRRGEIRRLLYERGISDPGGLTAGKDMVYDPRDRQASSPQATNVYQTVGLVRKQPFRAHMTRELAAVLQNWKLIGGFHHTNSDSESISSCLSDLMENNIGEHWGNLVDLCRHTDPQDPYRMLFRLGLLSFGTKPDMDAIRSLAAFGCLDELKVLRPPTSPCFAEFKLYASPTLESLLNFIAADYPVVKSDARKSKKEQDRFQEKHRILCEAEGRRLASFLLEQWPSSEPSAEEFESTVLDGELAMKRILPEWQRLLRNMGLSEYVIQAQEILDRYKGANDRSVPRAWNKEPAAFCMPDRGSTIPSLPDFLVKCAPLPFGHLSHGVLLSKDLPRGIHSPSERNKISRKTTPSKEIIELGKILDLFAKSPDVLRQQYGEDLKKSLLALENVCNQPQLQETPPGVDVVKKDIEMARVALNHEFERVQNTFSAEDDRFQWLQLGSLWPCTTPITILEQLRSSSDHHFGSNVRESLVSYGVLVTTLQRLLRIRHAQLKGDHQKLLQEWRNSGHENWSPLKFPDWLLLEIESDLLIRCEQIEVAHAIISPASGSNSVLQMNMGKGKTSCIVPMAMAILADKKQLSRLIVPKALLLQTAQTMHSRLGGLVGREVRHIPFSRRTLTAPNMLRLYSEHHREILRCCGVILTTPEHVLSYKLSGLQRLADSRLEEAHEMINFQSWLTNTCRDVLDESDFTLAVKTQLIYPSGPQISVDGHPHRWEVAQILLSLVEDHLPDLQRDFPRSIEVVKRPDGFPMVYFLRTDVEDALHHRIINDICDRWISFLRLADSTLPVNKREIKRVLSEETFDRKLVERVSYFFADKSSACKNILLVRGLLSNRILLLCLKKRWNVQYGLHPHRHPIAVPFDAKGVPSEQAEFGHPDVSILFTCLAFYYSGLNLSQFREGLQHVLKSDDPAAAYDRWTQGCDTLPEALHHWNVINGDDQGQVEELWRHLRLRRNVLDHYMNNFVFPVHAKQFGIKLQASAWDLPLFSKSRPGEETSCAKTTGFSGTNDNKMMLPLNIKQDDLPSLRQTNAEVLTYVLQARNRQYNLAAWQGKRLTEEELLRRIAAMNIRILIDAGAYILEMDNRSLVRTWLDIDTRAKGAVYFGADNRAWVQYRGGKEVVPLLATPFAENLDECLVYVDEAHTRGIDLKLPQKARGALTLALGQTKDHTVQELAAMRLRQLGTTQSIVFFAPPEVHQSILDVCKKRCGEVIDSSHIDSSHVVIWLLEQTCRANEHLQNLYLAQGTDFCRRTNAQWKNMKFLTVKGHREAYLKVIQYPERQTLEQLYGVMTDTQPISLTDVPFVELKAFMEELNRQRRAANGNGNVIHSSVLEEVEQEREVEFQVEEARQVQKPTHYKGLAFPGLHRAVSDFANTGDLVGGHGYEHAFEALARTSIGQRYKVCRTTSQLFVSAEFIRTIKLGKGVPNDNFLRPVEWILWNPSNETALVIISEEAELLIPIIRAARKPKVHLITYAAPVTKNMLHFNGLSYYVLPRLPIGYTVPDWFSIELGIFAGRLYINFLECAPLTKYLQLANKTDTETPQSNSEHVGVFTKNPVNFLLEWLTLCRKGQDIMHTPMGYVCQRRPLHESHPFFVARCADAGEVVPPSVGGGTGGDVEEAEDGDTDLEDEWNLEGLIVMSSMGRLGLGRKRKNDEEFIGPDLATNDEMKHIPQSEHDAPTYGGLCLRSIDLSSLKFGQSYRTMTIYAINFVSSAGSPVLELVLAGSLLYMAPELKLPPPSVIGQSGCFTLVYSIMGRKYLGDI</sequence>
<dbReference type="PANTHER" id="PTHR13367:SF33">
    <property type="entry name" value="P-LOOP CONTAINING NUCLEOSIDE TRIPHOSPHATE HYDROLASE PROTEIN"/>
    <property type="match status" value="1"/>
</dbReference>
<dbReference type="EC" id="3.4.19.12" evidence="2"/>
<keyword evidence="6" id="KW-0788">Thiol protease</keyword>
<dbReference type="InterPro" id="IPR027417">
    <property type="entry name" value="P-loop_NTPase"/>
</dbReference>
<accession>A0A1L7WIM2</accession>
<evidence type="ECO:0000259" key="8">
    <source>
        <dbReference type="Pfam" id="PF12340"/>
    </source>
</evidence>